<keyword evidence="18" id="KW-1185">Reference proteome</keyword>
<dbReference type="CDD" id="cd02982">
    <property type="entry name" value="PDI_b'_family"/>
    <property type="match status" value="1"/>
</dbReference>
<dbReference type="EMBL" id="CAJVPV010000511">
    <property type="protein sequence ID" value="CAG8460442.1"/>
    <property type="molecule type" value="Genomic_DNA"/>
</dbReference>
<evidence type="ECO:0000256" key="11">
    <source>
        <dbReference type="ARBA" id="ARBA00023284"/>
    </source>
</evidence>
<dbReference type="InterPro" id="IPR013766">
    <property type="entry name" value="Thioredoxin_domain"/>
</dbReference>
<dbReference type="Gene3D" id="3.40.30.10">
    <property type="entry name" value="Glutaredoxin"/>
    <property type="match status" value="4"/>
</dbReference>
<comment type="function">
    <text evidence="2">Participates in the folding of proteins containing disulfide bonds, may be involved in glycosylation, prolyl hydroxylation and triglyceride transfer.</text>
</comment>
<dbReference type="OrthoDB" id="427280at2759"/>
<dbReference type="CDD" id="cd02995">
    <property type="entry name" value="PDI_a_PDI_a'_C"/>
    <property type="match status" value="1"/>
</dbReference>
<dbReference type="InterPro" id="IPR036249">
    <property type="entry name" value="Thioredoxin-like_sf"/>
</dbReference>
<evidence type="ECO:0000256" key="10">
    <source>
        <dbReference type="ARBA" id="ARBA00023235"/>
    </source>
</evidence>
<evidence type="ECO:0000256" key="6">
    <source>
        <dbReference type="ARBA" id="ARBA00022729"/>
    </source>
</evidence>
<evidence type="ECO:0000256" key="3">
    <source>
        <dbReference type="ARBA" id="ARBA00004319"/>
    </source>
</evidence>
<evidence type="ECO:0000256" key="14">
    <source>
        <dbReference type="RuleBase" id="RU004208"/>
    </source>
</evidence>
<keyword evidence="10 15" id="KW-0413">Isomerase</keyword>
<comment type="subcellular location">
    <subcellularLocation>
        <location evidence="3">Endoplasmic reticulum lumen</location>
    </subcellularLocation>
</comment>
<dbReference type="AlphaFoldDB" id="A0A9N8VS51"/>
<dbReference type="FunFam" id="3.40.30.10:FF:000185">
    <property type="entry name" value="Protein disulfide-isomerase"/>
    <property type="match status" value="1"/>
</dbReference>
<dbReference type="PROSITE" id="PS00194">
    <property type="entry name" value="THIOREDOXIN_1"/>
    <property type="match status" value="2"/>
</dbReference>
<feature type="domain" description="Thioredoxin" evidence="16">
    <location>
        <begin position="364"/>
        <end position="495"/>
    </location>
</feature>
<keyword evidence="11 13" id="KW-0676">Redox-active center</keyword>
<protein>
    <recommendedName>
        <fullName evidence="12 15">Protein disulfide-isomerase</fullName>
        <ecNumber evidence="5 15">5.3.4.1</ecNumber>
    </recommendedName>
</protein>
<organism evidence="17 18">
    <name type="scientific">Acaulospora morrowiae</name>
    <dbReference type="NCBI Taxonomy" id="94023"/>
    <lineage>
        <taxon>Eukaryota</taxon>
        <taxon>Fungi</taxon>
        <taxon>Fungi incertae sedis</taxon>
        <taxon>Mucoromycota</taxon>
        <taxon>Glomeromycotina</taxon>
        <taxon>Glomeromycetes</taxon>
        <taxon>Diversisporales</taxon>
        <taxon>Acaulosporaceae</taxon>
        <taxon>Acaulospora</taxon>
    </lineage>
</organism>
<comment type="catalytic activity">
    <reaction evidence="1 15">
        <text>Catalyzes the rearrangement of -S-S- bonds in proteins.</text>
        <dbReference type="EC" id="5.3.4.1"/>
    </reaction>
</comment>
<keyword evidence="7" id="KW-0677">Repeat</keyword>
<dbReference type="GO" id="GO:0034976">
    <property type="term" value="P:response to endoplasmic reticulum stress"/>
    <property type="evidence" value="ECO:0007669"/>
    <property type="project" value="TreeGrafter"/>
</dbReference>
<accession>A0A9N8VS51</accession>
<dbReference type="FunFam" id="3.40.30.10:FF:000017">
    <property type="entry name" value="Protein disulfide-isomerase A4"/>
    <property type="match status" value="1"/>
</dbReference>
<evidence type="ECO:0000256" key="13">
    <source>
        <dbReference type="PIRSR" id="PIRSR605792-51"/>
    </source>
</evidence>
<dbReference type="FunFam" id="3.40.30.10:FF:000139">
    <property type="entry name" value="Protein disulfide-isomerase"/>
    <property type="match status" value="1"/>
</dbReference>
<name>A0A9N8VS51_9GLOM</name>
<evidence type="ECO:0000313" key="17">
    <source>
        <dbReference type="EMBL" id="CAG8460442.1"/>
    </source>
</evidence>
<dbReference type="InterPro" id="IPR005788">
    <property type="entry name" value="PDI_thioredoxin-like_dom"/>
</dbReference>
<dbReference type="PRINTS" id="PR00421">
    <property type="entry name" value="THIOREDOXIN"/>
</dbReference>
<dbReference type="GO" id="GO:0005788">
    <property type="term" value="C:endoplasmic reticulum lumen"/>
    <property type="evidence" value="ECO:0007669"/>
    <property type="project" value="UniProtKB-SubCell"/>
</dbReference>
<dbReference type="NCBIfam" id="TIGR01126">
    <property type="entry name" value="pdi_dom"/>
    <property type="match status" value="2"/>
</dbReference>
<dbReference type="GO" id="GO:0003756">
    <property type="term" value="F:protein disulfide isomerase activity"/>
    <property type="evidence" value="ECO:0007669"/>
    <property type="project" value="UniProtKB-EC"/>
</dbReference>
<dbReference type="PANTHER" id="PTHR18929">
    <property type="entry name" value="PROTEIN DISULFIDE ISOMERASE"/>
    <property type="match status" value="1"/>
</dbReference>
<proteinExistence type="inferred from homology"/>
<dbReference type="Pfam" id="PF13848">
    <property type="entry name" value="Thioredoxin_6"/>
    <property type="match status" value="1"/>
</dbReference>
<feature type="disulfide bond" description="Redox-active" evidence="13">
    <location>
        <begin position="414"/>
        <end position="417"/>
    </location>
</feature>
<evidence type="ECO:0000256" key="15">
    <source>
        <dbReference type="RuleBase" id="RU361130"/>
    </source>
</evidence>
<evidence type="ECO:0000313" key="18">
    <source>
        <dbReference type="Proteomes" id="UP000789342"/>
    </source>
</evidence>
<keyword evidence="9 13" id="KW-1015">Disulfide bond</keyword>
<evidence type="ECO:0000256" key="7">
    <source>
        <dbReference type="ARBA" id="ARBA00022737"/>
    </source>
</evidence>
<evidence type="ECO:0000256" key="12">
    <source>
        <dbReference type="ARBA" id="ARBA00039846"/>
    </source>
</evidence>
<evidence type="ECO:0000259" key="16">
    <source>
        <dbReference type="PROSITE" id="PS51352"/>
    </source>
</evidence>
<dbReference type="InterPro" id="IPR017937">
    <property type="entry name" value="Thioredoxin_CS"/>
</dbReference>
<feature type="disulfide bond" description="Redox-active" evidence="13">
    <location>
        <begin position="81"/>
        <end position="84"/>
    </location>
</feature>
<evidence type="ECO:0000256" key="4">
    <source>
        <dbReference type="ARBA" id="ARBA00006347"/>
    </source>
</evidence>
<dbReference type="Proteomes" id="UP000789342">
    <property type="component" value="Unassembled WGS sequence"/>
</dbReference>
<dbReference type="GO" id="GO:0006457">
    <property type="term" value="P:protein folding"/>
    <property type="evidence" value="ECO:0007669"/>
    <property type="project" value="TreeGrafter"/>
</dbReference>
<dbReference type="CDD" id="cd02981">
    <property type="entry name" value="PDI_b_family"/>
    <property type="match status" value="1"/>
</dbReference>
<reference evidence="17" key="1">
    <citation type="submission" date="2021-06" db="EMBL/GenBank/DDBJ databases">
        <authorList>
            <person name="Kallberg Y."/>
            <person name="Tangrot J."/>
            <person name="Rosling A."/>
        </authorList>
    </citation>
    <scope>NUCLEOTIDE SEQUENCE</scope>
    <source>
        <strain evidence="17">CL551</strain>
    </source>
</reference>
<evidence type="ECO:0000256" key="1">
    <source>
        <dbReference type="ARBA" id="ARBA00001182"/>
    </source>
</evidence>
<dbReference type="EC" id="5.3.4.1" evidence="5 15"/>
<dbReference type="NCBIfam" id="TIGR01130">
    <property type="entry name" value="ER_PDI_fam"/>
    <property type="match status" value="1"/>
</dbReference>
<comment type="caution">
    <text evidence="17">The sequence shown here is derived from an EMBL/GenBank/DDBJ whole genome shotgun (WGS) entry which is preliminary data.</text>
</comment>
<dbReference type="CDD" id="cd02961">
    <property type="entry name" value="PDI_a_family"/>
    <property type="match status" value="1"/>
</dbReference>
<evidence type="ECO:0000256" key="9">
    <source>
        <dbReference type="ARBA" id="ARBA00023157"/>
    </source>
</evidence>
<evidence type="ECO:0000256" key="2">
    <source>
        <dbReference type="ARBA" id="ARBA00002692"/>
    </source>
</evidence>
<dbReference type="PROSITE" id="PS51352">
    <property type="entry name" value="THIOREDOXIN_2"/>
    <property type="match status" value="2"/>
</dbReference>
<dbReference type="PANTHER" id="PTHR18929:SF132">
    <property type="entry name" value="PROTEIN DISULFIDE-ISOMERASE A3"/>
    <property type="match status" value="1"/>
</dbReference>
<evidence type="ECO:0000256" key="8">
    <source>
        <dbReference type="ARBA" id="ARBA00022824"/>
    </source>
</evidence>
<dbReference type="SUPFAM" id="SSF52833">
    <property type="entry name" value="Thioredoxin-like"/>
    <property type="match status" value="4"/>
</dbReference>
<keyword evidence="8" id="KW-0256">Endoplasmic reticulum</keyword>
<feature type="domain" description="Thioredoxin" evidence="16">
    <location>
        <begin position="44"/>
        <end position="157"/>
    </location>
</feature>
<gene>
    <name evidence="17" type="ORF">AMORRO_LOCUS1369</name>
</gene>
<dbReference type="FunFam" id="3.40.30.10:FF:000027">
    <property type="entry name" value="protein disulfide-isomerase A2"/>
    <property type="match status" value="1"/>
</dbReference>
<dbReference type="InterPro" id="IPR005792">
    <property type="entry name" value="Prot_disulphide_isomerase"/>
</dbReference>
<comment type="similarity">
    <text evidence="4 14">Belongs to the protein disulfide isomerase family.</text>
</comment>
<keyword evidence="6" id="KW-0732">Signal</keyword>
<dbReference type="Pfam" id="PF00085">
    <property type="entry name" value="Thioredoxin"/>
    <property type="match status" value="2"/>
</dbReference>
<sequence>MQIQSIIKGHRALAHSQISLVSMFNKSFFTSIAIGVLLAFSGLASADETTPSAVLTLTNANFKEIVDPEKLMLVEFFAPWCGHCKALAPEYEKAANVLIKENIKLATVDCTAETALCNEHEIKGYPTLKVFREGNSTEYGGGRSADLIVSYMKKQALPAVSDVTVETLDTFKDSDDIVIIGFWNSESQNEHDIFNGVAEKLRNDYLFGQTGQDEAAVKAGVTAPAVVLYKKFDELKDVLEGTFDEEKLTDFIKINSIPLLAEIGPENYGSYVDSGLPLAFLFYENDEQRTRLGKVLEPIAKEYKGQVNFVYIDGNKYGAHAENINLKQQWPAFGIQKPDEGLKYPFDQTKEITTEAISEFVSKFVKGEIEPSIKSEPIPEKNDGPVTIVVANTFEEIVNDKTKDVFVEFYAPWCGHCKKLAPIWEKLGETYSKFKDKIVIAKMDCNDNDLPPAATFKIGGFPTIKLFKAGDKEIVDYKGDRALESFIEFLNENASATTSAESKRDEL</sequence>
<evidence type="ECO:0000256" key="5">
    <source>
        <dbReference type="ARBA" id="ARBA00012723"/>
    </source>
</evidence>